<dbReference type="InterPro" id="IPR050311">
    <property type="entry name" value="ORC1/CDC6"/>
</dbReference>
<dbReference type="AlphaFoldDB" id="A0AAD9PIP3"/>
<comment type="function">
    <text evidence="4">Component of the origin recognition complex (ORC) that binds origins of replication. DNA-binding is ATP-dependent, however specific DNA sequences that define origins of replication have not been identified so far. ORC is required to assemble the pre-replication complex necessary to initiate DNA replication.</text>
</comment>
<dbReference type="PANTHER" id="PTHR10763:SF23">
    <property type="entry name" value="ORIGIN RECOGNITION COMPLEX SUBUNIT 1"/>
    <property type="match status" value="1"/>
</dbReference>
<dbReference type="GO" id="GO:0003688">
    <property type="term" value="F:DNA replication origin binding"/>
    <property type="evidence" value="ECO:0007669"/>
    <property type="project" value="TreeGrafter"/>
</dbReference>
<reference evidence="6" key="1">
    <citation type="journal article" date="2023" name="Nat. Microbiol.">
        <title>Babesia duncani multi-omics identifies virulence factors and drug targets.</title>
        <authorList>
            <person name="Singh P."/>
            <person name="Lonardi S."/>
            <person name="Liang Q."/>
            <person name="Vydyam P."/>
            <person name="Khabirova E."/>
            <person name="Fang T."/>
            <person name="Gihaz S."/>
            <person name="Thekkiniath J."/>
            <person name="Munshi M."/>
            <person name="Abel S."/>
            <person name="Ciampossin L."/>
            <person name="Batugedara G."/>
            <person name="Gupta M."/>
            <person name="Lu X.M."/>
            <person name="Lenz T."/>
            <person name="Chakravarty S."/>
            <person name="Cornillot E."/>
            <person name="Hu Y."/>
            <person name="Ma W."/>
            <person name="Gonzalez L.M."/>
            <person name="Sanchez S."/>
            <person name="Estrada K."/>
            <person name="Sanchez-Flores A."/>
            <person name="Montero E."/>
            <person name="Harb O.S."/>
            <person name="Le Roch K.G."/>
            <person name="Mamoun C.B."/>
        </authorList>
    </citation>
    <scope>NUCLEOTIDE SEQUENCE</scope>
    <source>
        <strain evidence="6">WA1</strain>
    </source>
</reference>
<feature type="domain" description="Orc1-like AAA ATPase" evidence="5">
    <location>
        <begin position="32"/>
        <end position="110"/>
    </location>
</feature>
<dbReference type="Pfam" id="PF13191">
    <property type="entry name" value="AAA_16"/>
    <property type="match status" value="1"/>
</dbReference>
<dbReference type="Proteomes" id="UP001214638">
    <property type="component" value="Unassembled WGS sequence"/>
</dbReference>
<evidence type="ECO:0000256" key="2">
    <source>
        <dbReference type="ARBA" id="ARBA00023125"/>
    </source>
</evidence>
<evidence type="ECO:0000256" key="1">
    <source>
        <dbReference type="ARBA" id="ARBA00004123"/>
    </source>
</evidence>
<comment type="subunit">
    <text evidence="4">ORC is composed of six subunits.</text>
</comment>
<organism evidence="6 7">
    <name type="scientific">Babesia duncani</name>
    <dbReference type="NCBI Taxonomy" id="323732"/>
    <lineage>
        <taxon>Eukaryota</taxon>
        <taxon>Sar</taxon>
        <taxon>Alveolata</taxon>
        <taxon>Apicomplexa</taxon>
        <taxon>Aconoidasida</taxon>
        <taxon>Piroplasmida</taxon>
        <taxon>Babesiidae</taxon>
        <taxon>Babesia</taxon>
    </lineage>
</organism>
<dbReference type="PANTHER" id="PTHR10763">
    <property type="entry name" value="CELL DIVISION CONTROL PROTEIN 6-RELATED"/>
    <property type="match status" value="1"/>
</dbReference>
<evidence type="ECO:0000259" key="5">
    <source>
        <dbReference type="Pfam" id="PF13191"/>
    </source>
</evidence>
<dbReference type="EMBL" id="JALLKP010000004">
    <property type="protein sequence ID" value="KAK2195439.1"/>
    <property type="molecule type" value="Genomic_DNA"/>
</dbReference>
<dbReference type="GeneID" id="94337412"/>
<keyword evidence="3 4" id="KW-0539">Nucleus</keyword>
<keyword evidence="4" id="KW-0067">ATP-binding</keyword>
<protein>
    <recommendedName>
        <fullName evidence="4">Origin recognition complex subunit 1</fullName>
    </recommendedName>
</protein>
<gene>
    <name evidence="6" type="ORF">BdWA1_003115</name>
</gene>
<dbReference type="InterPro" id="IPR041664">
    <property type="entry name" value="AAA_16"/>
</dbReference>
<name>A0AAD9PIP3_9APIC</name>
<dbReference type="Gene3D" id="3.40.50.300">
    <property type="entry name" value="P-loop containing nucleotide triphosphate hydrolases"/>
    <property type="match status" value="1"/>
</dbReference>
<comment type="caution">
    <text evidence="6">The sequence shown here is derived from an EMBL/GenBank/DDBJ whole genome shotgun (WGS) entry which is preliminary data.</text>
</comment>
<dbReference type="GO" id="GO:0005524">
    <property type="term" value="F:ATP binding"/>
    <property type="evidence" value="ECO:0007669"/>
    <property type="project" value="UniProtKB-KW"/>
</dbReference>
<accession>A0AAD9PIP3</accession>
<keyword evidence="4" id="KW-0235">DNA replication</keyword>
<dbReference type="GO" id="GO:0005664">
    <property type="term" value="C:nuclear origin of replication recognition complex"/>
    <property type="evidence" value="ECO:0007669"/>
    <property type="project" value="TreeGrafter"/>
</dbReference>
<evidence type="ECO:0000256" key="3">
    <source>
        <dbReference type="ARBA" id="ARBA00023242"/>
    </source>
</evidence>
<keyword evidence="7" id="KW-1185">Reference proteome</keyword>
<comment type="similarity">
    <text evidence="4">Belongs to the ORC1 family.</text>
</comment>
<proteinExistence type="inferred from homology"/>
<dbReference type="GO" id="GO:0033314">
    <property type="term" value="P:mitotic DNA replication checkpoint signaling"/>
    <property type="evidence" value="ECO:0007669"/>
    <property type="project" value="TreeGrafter"/>
</dbReference>
<evidence type="ECO:0000313" key="6">
    <source>
        <dbReference type="EMBL" id="KAK2195439.1"/>
    </source>
</evidence>
<sequence length="157" mass="17902">MSTENDEIEQHIARQERAIELLRMSDNEYLGCRDRELKEIDDFLESCISRNSGGAMFIFGMSGTGKTTTVQHALSTCKEKNPQIRTLSISGSSFSTFKELAKELFESLVGMTDYRIPNLINKELMDYRKLCILMTSLFQKTSYTFVQFAIVIPLGFV</sequence>
<keyword evidence="2 4" id="KW-0238">DNA-binding</keyword>
<dbReference type="GO" id="GO:0006270">
    <property type="term" value="P:DNA replication initiation"/>
    <property type="evidence" value="ECO:0007669"/>
    <property type="project" value="TreeGrafter"/>
</dbReference>
<evidence type="ECO:0000256" key="4">
    <source>
        <dbReference type="RuleBase" id="RU365058"/>
    </source>
</evidence>
<evidence type="ECO:0000313" key="7">
    <source>
        <dbReference type="Proteomes" id="UP001214638"/>
    </source>
</evidence>
<keyword evidence="4" id="KW-0547">Nucleotide-binding</keyword>
<dbReference type="KEGG" id="bdw:94337412"/>
<dbReference type="InterPro" id="IPR027417">
    <property type="entry name" value="P-loop_NTPase"/>
</dbReference>
<comment type="subcellular location">
    <subcellularLocation>
        <location evidence="1 4">Nucleus</location>
    </subcellularLocation>
</comment>
<dbReference type="RefSeq" id="XP_067802282.1">
    <property type="nucleotide sequence ID" value="XM_067948131.1"/>
</dbReference>
<dbReference type="SUPFAM" id="SSF52540">
    <property type="entry name" value="P-loop containing nucleoside triphosphate hydrolases"/>
    <property type="match status" value="1"/>
</dbReference>